<comment type="caution">
    <text evidence="1">The sequence shown here is derived from an EMBL/GenBank/DDBJ whole genome shotgun (WGS) entry which is preliminary data.</text>
</comment>
<protein>
    <submittedName>
        <fullName evidence="1">10416_t:CDS:1</fullName>
    </submittedName>
</protein>
<proteinExistence type="predicted"/>
<evidence type="ECO:0000313" key="1">
    <source>
        <dbReference type="EMBL" id="CAG8639708.1"/>
    </source>
</evidence>
<name>A0ACA9N8J7_9GLOM</name>
<dbReference type="EMBL" id="CAJVPM010021338">
    <property type="protein sequence ID" value="CAG8639708.1"/>
    <property type="molecule type" value="Genomic_DNA"/>
</dbReference>
<feature type="non-terminal residue" evidence="1">
    <location>
        <position position="1"/>
    </location>
</feature>
<gene>
    <name evidence="1" type="ORF">SCALOS_LOCUS8278</name>
</gene>
<reference evidence="1" key="1">
    <citation type="submission" date="2021-06" db="EMBL/GenBank/DDBJ databases">
        <authorList>
            <person name="Kallberg Y."/>
            <person name="Tangrot J."/>
            <person name="Rosling A."/>
        </authorList>
    </citation>
    <scope>NUCLEOTIDE SEQUENCE</scope>
    <source>
        <strain evidence="1">AU212A</strain>
    </source>
</reference>
<accession>A0ACA9N8J7</accession>
<organism evidence="1 2">
    <name type="scientific">Scutellospora calospora</name>
    <dbReference type="NCBI Taxonomy" id="85575"/>
    <lineage>
        <taxon>Eukaryota</taxon>
        <taxon>Fungi</taxon>
        <taxon>Fungi incertae sedis</taxon>
        <taxon>Mucoromycota</taxon>
        <taxon>Glomeromycotina</taxon>
        <taxon>Glomeromycetes</taxon>
        <taxon>Diversisporales</taxon>
        <taxon>Gigasporaceae</taxon>
        <taxon>Scutellospora</taxon>
    </lineage>
</organism>
<sequence>TAIINMYLITRISGSTQGHKQFYNEVVWDLIDFVNDNSKVQFRDHPEEKKTIKSHKEL</sequence>
<keyword evidence="2" id="KW-1185">Reference proteome</keyword>
<evidence type="ECO:0000313" key="2">
    <source>
        <dbReference type="Proteomes" id="UP000789860"/>
    </source>
</evidence>
<dbReference type="Proteomes" id="UP000789860">
    <property type="component" value="Unassembled WGS sequence"/>
</dbReference>